<dbReference type="SMART" id="SM00054">
    <property type="entry name" value="EFh"/>
    <property type="match status" value="3"/>
</dbReference>
<feature type="domain" description="EF-hand" evidence="4">
    <location>
        <begin position="114"/>
        <end position="149"/>
    </location>
</feature>
<organism evidence="5 6">
    <name type="scientific">Rotaria magnacalcarata</name>
    <dbReference type="NCBI Taxonomy" id="392030"/>
    <lineage>
        <taxon>Eukaryota</taxon>
        <taxon>Metazoa</taxon>
        <taxon>Spiralia</taxon>
        <taxon>Gnathifera</taxon>
        <taxon>Rotifera</taxon>
        <taxon>Eurotatoria</taxon>
        <taxon>Bdelloidea</taxon>
        <taxon>Philodinida</taxon>
        <taxon>Philodinidae</taxon>
        <taxon>Rotaria</taxon>
    </lineage>
</organism>
<sequence length="215" mass="24536">MSRGSLDRISCLENLFICNSRTQLDKYITQNKPVFVEKKSTMSEQTINITQLLNTFQLFDKNKDGSISSSELRSACEKLHMPINESKMTELFQNRSSIAFEEFCHIMQEYGQFAQDAYFQETFRAFDKNSDGFITAKEIKQTMKDLGEPLTDKQAKEMLKTADLNGDGKLSQDEFRLLFNQITQHAAILPRTPSPGMSANGLKRQFSNASKNLTE</sequence>
<dbReference type="InterPro" id="IPR050145">
    <property type="entry name" value="Centrin_CML-like"/>
</dbReference>
<name>A0A816V7Q3_9BILA</name>
<dbReference type="InterPro" id="IPR002048">
    <property type="entry name" value="EF_hand_dom"/>
</dbReference>
<dbReference type="Pfam" id="PF13499">
    <property type="entry name" value="EF-hand_7"/>
    <property type="match status" value="2"/>
</dbReference>
<dbReference type="InterPro" id="IPR011992">
    <property type="entry name" value="EF-hand-dom_pair"/>
</dbReference>
<evidence type="ECO:0000313" key="6">
    <source>
        <dbReference type="Proteomes" id="UP000663887"/>
    </source>
</evidence>
<evidence type="ECO:0000259" key="4">
    <source>
        <dbReference type="PROSITE" id="PS50222"/>
    </source>
</evidence>
<dbReference type="AlphaFoldDB" id="A0A816V7Q3"/>
<feature type="region of interest" description="Disordered" evidence="3">
    <location>
        <begin position="190"/>
        <end position="215"/>
    </location>
</feature>
<keyword evidence="1" id="KW-0677">Repeat</keyword>
<dbReference type="Gene3D" id="1.10.238.10">
    <property type="entry name" value="EF-hand"/>
    <property type="match status" value="2"/>
</dbReference>
<dbReference type="InterPro" id="IPR018247">
    <property type="entry name" value="EF_Hand_1_Ca_BS"/>
</dbReference>
<dbReference type="EMBL" id="CAJNRG010010221">
    <property type="protein sequence ID" value="CAF2120457.1"/>
    <property type="molecule type" value="Genomic_DNA"/>
</dbReference>
<feature type="domain" description="EF-hand" evidence="4">
    <location>
        <begin position="47"/>
        <end position="82"/>
    </location>
</feature>
<dbReference type="PROSITE" id="PS00018">
    <property type="entry name" value="EF_HAND_1"/>
    <property type="match status" value="3"/>
</dbReference>
<keyword evidence="2" id="KW-0106">Calcium</keyword>
<dbReference type="FunFam" id="1.10.238.10:FF:000003">
    <property type="entry name" value="Calmodulin A"/>
    <property type="match status" value="1"/>
</dbReference>
<gene>
    <name evidence="5" type="ORF">XDN619_LOCUS22615</name>
</gene>
<dbReference type="CDD" id="cd00051">
    <property type="entry name" value="EFh"/>
    <property type="match status" value="1"/>
</dbReference>
<proteinExistence type="predicted"/>
<accession>A0A816V7Q3</accession>
<evidence type="ECO:0000313" key="5">
    <source>
        <dbReference type="EMBL" id="CAF2120457.1"/>
    </source>
</evidence>
<protein>
    <recommendedName>
        <fullName evidence="4">EF-hand domain-containing protein</fullName>
    </recommendedName>
</protein>
<evidence type="ECO:0000256" key="1">
    <source>
        <dbReference type="ARBA" id="ARBA00022737"/>
    </source>
</evidence>
<feature type="domain" description="EF-hand" evidence="4">
    <location>
        <begin position="150"/>
        <end position="185"/>
    </location>
</feature>
<comment type="caution">
    <text evidence="5">The sequence shown here is derived from an EMBL/GenBank/DDBJ whole genome shotgun (WGS) entry which is preliminary data.</text>
</comment>
<dbReference type="SUPFAM" id="SSF47473">
    <property type="entry name" value="EF-hand"/>
    <property type="match status" value="1"/>
</dbReference>
<dbReference type="GO" id="GO:0005509">
    <property type="term" value="F:calcium ion binding"/>
    <property type="evidence" value="ECO:0007669"/>
    <property type="project" value="InterPro"/>
</dbReference>
<evidence type="ECO:0000256" key="2">
    <source>
        <dbReference type="ARBA" id="ARBA00022837"/>
    </source>
</evidence>
<dbReference type="PROSITE" id="PS50222">
    <property type="entry name" value="EF_HAND_2"/>
    <property type="match status" value="3"/>
</dbReference>
<dbReference type="PANTHER" id="PTHR23050">
    <property type="entry name" value="CALCIUM BINDING PROTEIN"/>
    <property type="match status" value="1"/>
</dbReference>
<reference evidence="5" key="1">
    <citation type="submission" date="2021-02" db="EMBL/GenBank/DDBJ databases">
        <authorList>
            <person name="Nowell W R."/>
        </authorList>
    </citation>
    <scope>NUCLEOTIDE SEQUENCE</scope>
</reference>
<feature type="compositionally biased region" description="Polar residues" evidence="3">
    <location>
        <begin position="205"/>
        <end position="215"/>
    </location>
</feature>
<evidence type="ECO:0000256" key="3">
    <source>
        <dbReference type="SAM" id="MobiDB-lite"/>
    </source>
</evidence>
<dbReference type="Proteomes" id="UP000663887">
    <property type="component" value="Unassembled WGS sequence"/>
</dbReference>